<sequence length="154" mass="17750">MKIWLLTHSEELKKESGTGKLVKEILTDQCRIIIWARKEPNQDLLALDPLNTAIVYLKTPTSLTLEKEEVCHLQNIIILDGTWQQARKMYNQSPYLARFPHYEIQGESSAYTKRRNQKEAGLCTAEVAIHLLKEANDPQTKKLQARFSNFNLSP</sequence>
<evidence type="ECO:0000256" key="5">
    <source>
        <dbReference type="ARBA" id="ARBA00034489"/>
    </source>
</evidence>
<name>A0ABU9G9D0_9GAMM</name>
<accession>A0ABU9G9D0</accession>
<evidence type="ECO:0000256" key="1">
    <source>
        <dbReference type="ARBA" id="ARBA00012386"/>
    </source>
</evidence>
<evidence type="ECO:0000256" key="3">
    <source>
        <dbReference type="ARBA" id="ARBA00022691"/>
    </source>
</evidence>
<gene>
    <name evidence="7" type="ORF">V6242_14515</name>
</gene>
<dbReference type="PANTHER" id="PTHR21392:SF0">
    <property type="entry name" value="TRNA-URIDINE AMINOCARBOXYPROPYLTRANSFERASE 2"/>
    <property type="match status" value="1"/>
</dbReference>
<evidence type="ECO:0000256" key="4">
    <source>
        <dbReference type="ARBA" id="ARBA00022694"/>
    </source>
</evidence>
<dbReference type="EC" id="2.5.1.25" evidence="1"/>
<evidence type="ECO:0000256" key="2">
    <source>
        <dbReference type="ARBA" id="ARBA00022679"/>
    </source>
</evidence>
<evidence type="ECO:0000259" key="6">
    <source>
        <dbReference type="SMART" id="SM01144"/>
    </source>
</evidence>
<comment type="caution">
    <text evidence="7">The sequence shown here is derived from an EMBL/GenBank/DDBJ whole genome shotgun (WGS) entry which is preliminary data.</text>
</comment>
<comment type="similarity">
    <text evidence="5">Belongs to the TDD superfamily. DTWD2 family.</text>
</comment>
<dbReference type="Proteomes" id="UP001379949">
    <property type="component" value="Unassembled WGS sequence"/>
</dbReference>
<feature type="domain" description="DTW" evidence="6">
    <location>
        <begin position="1"/>
        <end position="148"/>
    </location>
</feature>
<keyword evidence="8" id="KW-1185">Reference proteome</keyword>
<dbReference type="SMART" id="SM01144">
    <property type="entry name" value="DTW"/>
    <property type="match status" value="1"/>
</dbReference>
<dbReference type="EMBL" id="JBAKAR010000013">
    <property type="protein sequence ID" value="MEL0614368.1"/>
    <property type="molecule type" value="Genomic_DNA"/>
</dbReference>
<dbReference type="PANTHER" id="PTHR21392">
    <property type="entry name" value="TRNA-URIDINE AMINOCARBOXYPROPYLTRANSFERASE 2"/>
    <property type="match status" value="1"/>
</dbReference>
<keyword evidence="3" id="KW-0949">S-adenosyl-L-methionine</keyword>
<evidence type="ECO:0000313" key="7">
    <source>
        <dbReference type="EMBL" id="MEL0614368.1"/>
    </source>
</evidence>
<dbReference type="Pfam" id="PF03942">
    <property type="entry name" value="DTW"/>
    <property type="match status" value="1"/>
</dbReference>
<reference evidence="7 8" key="1">
    <citation type="submission" date="2024-02" db="EMBL/GenBank/DDBJ databases">
        <title>Bacteria isolated from the canopy kelp, Nereocystis luetkeana.</title>
        <authorList>
            <person name="Pfister C.A."/>
            <person name="Younker I.T."/>
            <person name="Light S.H."/>
        </authorList>
    </citation>
    <scope>NUCLEOTIDE SEQUENCE [LARGE SCALE GENOMIC DNA]</scope>
    <source>
        <strain evidence="7 8">TI.4.07</strain>
    </source>
</reference>
<dbReference type="InterPro" id="IPR005636">
    <property type="entry name" value="DTW"/>
</dbReference>
<proteinExistence type="inferred from homology"/>
<dbReference type="RefSeq" id="WP_341567857.1">
    <property type="nucleotide sequence ID" value="NZ_JBAKAR010000013.1"/>
</dbReference>
<evidence type="ECO:0000313" key="8">
    <source>
        <dbReference type="Proteomes" id="UP001379949"/>
    </source>
</evidence>
<organism evidence="7 8">
    <name type="scientific">Marinomonas arenicola</name>
    <dbReference type="NCBI Taxonomy" id="569601"/>
    <lineage>
        <taxon>Bacteria</taxon>
        <taxon>Pseudomonadati</taxon>
        <taxon>Pseudomonadota</taxon>
        <taxon>Gammaproteobacteria</taxon>
        <taxon>Oceanospirillales</taxon>
        <taxon>Oceanospirillaceae</taxon>
        <taxon>Marinomonas</taxon>
    </lineage>
</organism>
<keyword evidence="4" id="KW-0819">tRNA processing</keyword>
<dbReference type="InterPro" id="IPR039262">
    <property type="entry name" value="DTWD2/TAPT"/>
</dbReference>
<protein>
    <recommendedName>
        <fullName evidence="1">tRNA-uridine aminocarboxypropyltransferase</fullName>
        <ecNumber evidence="1">2.5.1.25</ecNumber>
    </recommendedName>
</protein>
<keyword evidence="2" id="KW-0808">Transferase</keyword>